<dbReference type="STRING" id="96773.Tchl_2418"/>
<dbReference type="Proteomes" id="UP000185739">
    <property type="component" value="Chromosome"/>
</dbReference>
<organism evidence="1 2">
    <name type="scientific">Thauera chlorobenzoica</name>
    <dbReference type="NCBI Taxonomy" id="96773"/>
    <lineage>
        <taxon>Bacteria</taxon>
        <taxon>Pseudomonadati</taxon>
        <taxon>Pseudomonadota</taxon>
        <taxon>Betaproteobacteria</taxon>
        <taxon>Rhodocyclales</taxon>
        <taxon>Zoogloeaceae</taxon>
        <taxon>Thauera</taxon>
    </lineage>
</organism>
<reference evidence="1 2" key="1">
    <citation type="submission" date="2016-12" db="EMBL/GenBank/DDBJ databases">
        <title>Complete genome sequence of Thauera chlorobenzoica, a Betaproteobacterium degrading haloaromatics anaerobically to CO2 and halides.</title>
        <authorList>
            <person name="Goris T."/>
            <person name="Mergelsberg M."/>
            <person name="Boll M."/>
        </authorList>
    </citation>
    <scope>NUCLEOTIDE SEQUENCE [LARGE SCALE GENOMIC DNA]</scope>
    <source>
        <strain evidence="1 2">3CB1</strain>
    </source>
</reference>
<evidence type="ECO:0000313" key="2">
    <source>
        <dbReference type="Proteomes" id="UP000185739"/>
    </source>
</evidence>
<dbReference type="OrthoDB" id="8526699at2"/>
<proteinExistence type="predicted"/>
<dbReference type="RefSeq" id="WP_075148651.1">
    <property type="nucleotide sequence ID" value="NZ_CP018839.1"/>
</dbReference>
<dbReference type="KEGG" id="tcl:Tchl_2418"/>
<accession>A0A1H5RMC6</accession>
<evidence type="ECO:0000313" key="1">
    <source>
        <dbReference type="EMBL" id="APR05256.1"/>
    </source>
</evidence>
<protein>
    <submittedName>
        <fullName evidence="1">Uncharacterized protein</fullName>
    </submittedName>
</protein>
<dbReference type="EMBL" id="CP018839">
    <property type="protein sequence ID" value="APR05256.1"/>
    <property type="molecule type" value="Genomic_DNA"/>
</dbReference>
<dbReference type="AlphaFoldDB" id="A0A1H5RMC6"/>
<sequence>MQPRFFICTLALVAALAGFASAPVAADGGRPAAEPGASADALPRPADEALRSAMTALRDTLEQRIREAGTEPLAEADYVVLAAEIERQVAAIVAGRDFHSRSGRHLQWLLGDITDAAGLMRSAPRVPAKKLGLMRAVETLNFYGREYDHPGWVVLKY</sequence>
<name>A0A1H5RMC6_9RHOO</name>
<gene>
    <name evidence="1" type="ORF">Tchl_2418</name>
</gene>
<keyword evidence="2" id="KW-1185">Reference proteome</keyword>